<dbReference type="Pfam" id="PF07478">
    <property type="entry name" value="Dala_Dala_lig_C"/>
    <property type="match status" value="1"/>
</dbReference>
<evidence type="ECO:0000256" key="1">
    <source>
        <dbReference type="ARBA" id="ARBA00001936"/>
    </source>
</evidence>
<keyword evidence="7 15" id="KW-0963">Cytoplasm</keyword>
<evidence type="ECO:0000313" key="19">
    <source>
        <dbReference type="Proteomes" id="UP001446205"/>
    </source>
</evidence>
<dbReference type="Gene3D" id="3.40.50.20">
    <property type="match status" value="1"/>
</dbReference>
<dbReference type="PIRSF" id="PIRSF039102">
    <property type="entry name" value="Ddl/VanB"/>
    <property type="match status" value="1"/>
</dbReference>
<name>A0ABU9D7S4_9PROT</name>
<dbReference type="InterPro" id="IPR000291">
    <property type="entry name" value="D-Ala_lig_Van_CS"/>
</dbReference>
<sequence>MPNFSRVAVLFGGPSGEREVSLESGRNVLQALQAQGIDAVGIDAMPGTLPEQLKASGAEIVFNMLHGRFGEDGVVQGCLEALDLPYTGSGVLASSLAMDKLRTKWLWKGAGLPTPEFRMLDADYSDWNTLVAEIGLPMMIKPIREGSSLGISKVKSLEELPAAIDEARRFDQVVIAERFIQGREVTAGILEGQALPVIRLETSREFYDYTAKYLVDDTRYLIPSGLGEVLESQVQELAIKAFAVVGCQTWGRVDFMVDGDGQPWLIEINTVPGMTSHSLVPMAAKAAGIEFGELVRCILDAARPRDGVREA</sequence>
<evidence type="ECO:0000256" key="9">
    <source>
        <dbReference type="ARBA" id="ARBA00022741"/>
    </source>
</evidence>
<dbReference type="GO" id="GO:0008716">
    <property type="term" value="F:D-alanine-D-alanine ligase activity"/>
    <property type="evidence" value="ECO:0007669"/>
    <property type="project" value="UniProtKB-EC"/>
</dbReference>
<dbReference type="SUPFAM" id="SSF52440">
    <property type="entry name" value="PreATP-grasp domain"/>
    <property type="match status" value="1"/>
</dbReference>
<evidence type="ECO:0000256" key="10">
    <source>
        <dbReference type="ARBA" id="ARBA00022840"/>
    </source>
</evidence>
<dbReference type="RefSeq" id="WP_341369969.1">
    <property type="nucleotide sequence ID" value="NZ_JBBPCO010000003.1"/>
</dbReference>
<dbReference type="EC" id="6.3.2.4" evidence="6 15"/>
<evidence type="ECO:0000256" key="6">
    <source>
        <dbReference type="ARBA" id="ARBA00012216"/>
    </source>
</evidence>
<evidence type="ECO:0000256" key="14">
    <source>
        <dbReference type="ARBA" id="ARBA00047614"/>
    </source>
</evidence>
<dbReference type="Proteomes" id="UP001446205">
    <property type="component" value="Unassembled WGS sequence"/>
</dbReference>
<dbReference type="InterPro" id="IPR016185">
    <property type="entry name" value="PreATP-grasp_dom_sf"/>
</dbReference>
<keyword evidence="9 16" id="KW-0547">Nucleotide-binding</keyword>
<keyword evidence="10 16" id="KW-0067">ATP-binding</keyword>
<comment type="subcellular location">
    <subcellularLocation>
        <location evidence="4 15">Cytoplasm</location>
    </subcellularLocation>
</comment>
<dbReference type="InterPro" id="IPR011127">
    <property type="entry name" value="Dala_Dala_lig_N"/>
</dbReference>
<evidence type="ECO:0000256" key="7">
    <source>
        <dbReference type="ARBA" id="ARBA00022490"/>
    </source>
</evidence>
<evidence type="ECO:0000256" key="5">
    <source>
        <dbReference type="ARBA" id="ARBA00010871"/>
    </source>
</evidence>
<comment type="pathway">
    <text evidence="15">Cell wall biogenesis; peptidoglycan biosynthesis.</text>
</comment>
<dbReference type="InterPro" id="IPR011761">
    <property type="entry name" value="ATP-grasp"/>
</dbReference>
<dbReference type="PANTHER" id="PTHR23132:SF23">
    <property type="entry name" value="D-ALANINE--D-ALANINE LIGASE B"/>
    <property type="match status" value="1"/>
</dbReference>
<dbReference type="NCBIfam" id="NF002378">
    <property type="entry name" value="PRK01372.1"/>
    <property type="match status" value="1"/>
</dbReference>
<dbReference type="EMBL" id="JBBPCO010000003">
    <property type="protein sequence ID" value="MEK8088902.1"/>
    <property type="molecule type" value="Genomic_DNA"/>
</dbReference>
<dbReference type="Gene3D" id="3.30.1490.20">
    <property type="entry name" value="ATP-grasp fold, A domain"/>
    <property type="match status" value="1"/>
</dbReference>
<dbReference type="Gene3D" id="3.30.470.20">
    <property type="entry name" value="ATP-grasp fold, B domain"/>
    <property type="match status" value="1"/>
</dbReference>
<dbReference type="SUPFAM" id="SSF56059">
    <property type="entry name" value="Glutathione synthetase ATP-binding domain-like"/>
    <property type="match status" value="1"/>
</dbReference>
<evidence type="ECO:0000256" key="8">
    <source>
        <dbReference type="ARBA" id="ARBA00022598"/>
    </source>
</evidence>
<evidence type="ECO:0000256" key="16">
    <source>
        <dbReference type="PROSITE-ProRule" id="PRU00409"/>
    </source>
</evidence>
<keyword evidence="13 15" id="KW-0961">Cell wall biogenesis/degradation</keyword>
<organism evidence="18 19">
    <name type="scientific">Thermithiobacillus plumbiphilus</name>
    <dbReference type="NCBI Taxonomy" id="1729899"/>
    <lineage>
        <taxon>Bacteria</taxon>
        <taxon>Pseudomonadati</taxon>
        <taxon>Pseudomonadota</taxon>
        <taxon>Acidithiobacillia</taxon>
        <taxon>Acidithiobacillales</taxon>
        <taxon>Thermithiobacillaceae</taxon>
        <taxon>Thermithiobacillus</taxon>
    </lineage>
</organism>
<dbReference type="InterPro" id="IPR005905">
    <property type="entry name" value="D_ala_D_ala"/>
</dbReference>
<comment type="cofactor">
    <cofactor evidence="2">
        <name>Mg(2+)</name>
        <dbReference type="ChEBI" id="CHEBI:18420"/>
    </cofactor>
</comment>
<dbReference type="InterPro" id="IPR013815">
    <property type="entry name" value="ATP_grasp_subdomain_1"/>
</dbReference>
<comment type="cofactor">
    <cofactor evidence="1">
        <name>Mn(2+)</name>
        <dbReference type="ChEBI" id="CHEBI:29035"/>
    </cofactor>
</comment>
<dbReference type="PROSITE" id="PS50975">
    <property type="entry name" value="ATP_GRASP"/>
    <property type="match status" value="1"/>
</dbReference>
<dbReference type="PANTHER" id="PTHR23132">
    <property type="entry name" value="D-ALANINE--D-ALANINE LIGASE"/>
    <property type="match status" value="1"/>
</dbReference>
<evidence type="ECO:0000256" key="12">
    <source>
        <dbReference type="ARBA" id="ARBA00022984"/>
    </source>
</evidence>
<evidence type="ECO:0000256" key="4">
    <source>
        <dbReference type="ARBA" id="ARBA00004496"/>
    </source>
</evidence>
<comment type="caution">
    <text evidence="18">The sequence shown here is derived from an EMBL/GenBank/DDBJ whole genome shotgun (WGS) entry which is preliminary data.</text>
</comment>
<protein>
    <recommendedName>
        <fullName evidence="6 15">D-alanine--D-alanine ligase</fullName>
        <ecNumber evidence="6 15">6.3.2.4</ecNumber>
    </recommendedName>
    <alternativeName>
        <fullName evidence="15">D-Ala-D-Ala ligase</fullName>
    </alternativeName>
    <alternativeName>
        <fullName evidence="15">D-alanylalanine synthetase</fullName>
    </alternativeName>
</protein>
<dbReference type="InterPro" id="IPR011095">
    <property type="entry name" value="Dala_Dala_lig_C"/>
</dbReference>
<dbReference type="Pfam" id="PF01820">
    <property type="entry name" value="Dala_Dala_lig_N"/>
    <property type="match status" value="2"/>
</dbReference>
<evidence type="ECO:0000256" key="11">
    <source>
        <dbReference type="ARBA" id="ARBA00022960"/>
    </source>
</evidence>
<gene>
    <name evidence="15" type="primary">ddl</name>
    <name evidence="18" type="ORF">WOB96_03905</name>
</gene>
<keyword evidence="8 15" id="KW-0436">Ligase</keyword>
<reference evidence="18 19" key="1">
    <citation type="submission" date="2024-04" db="EMBL/GenBank/DDBJ databases">
        <authorList>
            <person name="Abashina T."/>
            <person name="Shaikin A."/>
        </authorList>
    </citation>
    <scope>NUCLEOTIDE SEQUENCE [LARGE SCALE GENOMIC DNA]</scope>
    <source>
        <strain evidence="18 19">AAFK</strain>
    </source>
</reference>
<keyword evidence="11 15" id="KW-0133">Cell shape</keyword>
<proteinExistence type="inferred from homology"/>
<evidence type="ECO:0000256" key="2">
    <source>
        <dbReference type="ARBA" id="ARBA00001946"/>
    </source>
</evidence>
<evidence type="ECO:0000256" key="13">
    <source>
        <dbReference type="ARBA" id="ARBA00023316"/>
    </source>
</evidence>
<dbReference type="HAMAP" id="MF_00047">
    <property type="entry name" value="Dala_Dala_lig"/>
    <property type="match status" value="1"/>
</dbReference>
<accession>A0ABU9D7S4</accession>
<evidence type="ECO:0000259" key="17">
    <source>
        <dbReference type="PROSITE" id="PS50975"/>
    </source>
</evidence>
<comment type="catalytic activity">
    <reaction evidence="14 15">
        <text>2 D-alanine + ATP = D-alanyl-D-alanine + ADP + phosphate + H(+)</text>
        <dbReference type="Rhea" id="RHEA:11224"/>
        <dbReference type="ChEBI" id="CHEBI:15378"/>
        <dbReference type="ChEBI" id="CHEBI:30616"/>
        <dbReference type="ChEBI" id="CHEBI:43474"/>
        <dbReference type="ChEBI" id="CHEBI:57416"/>
        <dbReference type="ChEBI" id="CHEBI:57822"/>
        <dbReference type="ChEBI" id="CHEBI:456216"/>
        <dbReference type="EC" id="6.3.2.4"/>
    </reaction>
</comment>
<comment type="similarity">
    <text evidence="5 15">Belongs to the D-alanine--D-alanine ligase family.</text>
</comment>
<evidence type="ECO:0000256" key="15">
    <source>
        <dbReference type="HAMAP-Rule" id="MF_00047"/>
    </source>
</evidence>
<evidence type="ECO:0000256" key="3">
    <source>
        <dbReference type="ARBA" id="ARBA00003921"/>
    </source>
</evidence>
<keyword evidence="12 15" id="KW-0573">Peptidoglycan synthesis</keyword>
<dbReference type="NCBIfam" id="TIGR01205">
    <property type="entry name" value="D_ala_D_alaTIGR"/>
    <property type="match status" value="1"/>
</dbReference>
<keyword evidence="19" id="KW-1185">Reference proteome</keyword>
<dbReference type="PROSITE" id="PS00843">
    <property type="entry name" value="DALA_DALA_LIGASE_1"/>
    <property type="match status" value="1"/>
</dbReference>
<evidence type="ECO:0000313" key="18">
    <source>
        <dbReference type="EMBL" id="MEK8088902.1"/>
    </source>
</evidence>
<comment type="function">
    <text evidence="3 15">Cell wall formation.</text>
</comment>
<feature type="domain" description="ATP-grasp" evidence="17">
    <location>
        <begin position="104"/>
        <end position="300"/>
    </location>
</feature>